<evidence type="ECO:0000256" key="1">
    <source>
        <dbReference type="ARBA" id="ARBA00023224"/>
    </source>
</evidence>
<dbReference type="PROSITE" id="PS50885">
    <property type="entry name" value="HAMP"/>
    <property type="match status" value="1"/>
</dbReference>
<keyword evidence="8" id="KW-1185">Reference proteome</keyword>
<dbReference type="Gene3D" id="3.30.450.20">
    <property type="entry name" value="PAS domain"/>
    <property type="match status" value="1"/>
</dbReference>
<dbReference type="PANTHER" id="PTHR32089">
    <property type="entry name" value="METHYL-ACCEPTING CHEMOTAXIS PROTEIN MCPB"/>
    <property type="match status" value="1"/>
</dbReference>
<keyword evidence="1 3" id="KW-0807">Transducer</keyword>
<evidence type="ECO:0000256" key="2">
    <source>
        <dbReference type="ARBA" id="ARBA00029447"/>
    </source>
</evidence>
<keyword evidence="4" id="KW-0472">Membrane</keyword>
<evidence type="ECO:0000256" key="4">
    <source>
        <dbReference type="SAM" id="Phobius"/>
    </source>
</evidence>
<feature type="domain" description="HAMP" evidence="6">
    <location>
        <begin position="314"/>
        <end position="367"/>
    </location>
</feature>
<evidence type="ECO:0000313" key="7">
    <source>
        <dbReference type="EMBL" id="MBB6211145.1"/>
    </source>
</evidence>
<comment type="caution">
    <text evidence="7">The sequence shown here is derived from an EMBL/GenBank/DDBJ whole genome shotgun (WGS) entry which is preliminary data.</text>
</comment>
<dbReference type="InterPro" id="IPR004089">
    <property type="entry name" value="MCPsignal_dom"/>
</dbReference>
<dbReference type="InterPro" id="IPR029150">
    <property type="entry name" value="dCache_3"/>
</dbReference>
<dbReference type="PROSITE" id="PS50111">
    <property type="entry name" value="CHEMOTAXIS_TRANSDUC_2"/>
    <property type="match status" value="1"/>
</dbReference>
<dbReference type="SUPFAM" id="SSF103190">
    <property type="entry name" value="Sensory domain-like"/>
    <property type="match status" value="1"/>
</dbReference>
<dbReference type="AlphaFoldDB" id="A0A7W9ZH50"/>
<reference evidence="7 8" key="1">
    <citation type="submission" date="2020-08" db="EMBL/GenBank/DDBJ databases">
        <title>Genomic Encyclopedia of Type Strains, Phase IV (KMG-IV): sequencing the most valuable type-strain genomes for metagenomic binning, comparative biology and taxonomic classification.</title>
        <authorList>
            <person name="Goeker M."/>
        </authorList>
    </citation>
    <scope>NUCLEOTIDE SEQUENCE [LARGE SCALE GENOMIC DNA]</scope>
    <source>
        <strain evidence="7 8">DSM 11590</strain>
    </source>
</reference>
<evidence type="ECO:0000256" key="3">
    <source>
        <dbReference type="PROSITE-ProRule" id="PRU00284"/>
    </source>
</evidence>
<proteinExistence type="inferred from homology"/>
<dbReference type="Gene3D" id="6.10.340.10">
    <property type="match status" value="1"/>
</dbReference>
<keyword evidence="4" id="KW-1133">Transmembrane helix</keyword>
<dbReference type="EMBL" id="JACIIX010000009">
    <property type="protein sequence ID" value="MBB6211145.1"/>
    <property type="molecule type" value="Genomic_DNA"/>
</dbReference>
<dbReference type="SMART" id="SM00283">
    <property type="entry name" value="MA"/>
    <property type="match status" value="1"/>
</dbReference>
<dbReference type="InterPro" id="IPR003660">
    <property type="entry name" value="HAMP_dom"/>
</dbReference>
<name>A0A7W9ZH50_NOVIT</name>
<dbReference type="Pfam" id="PF00015">
    <property type="entry name" value="MCPsignal"/>
    <property type="match status" value="1"/>
</dbReference>
<comment type="similarity">
    <text evidence="2">Belongs to the methyl-accepting chemotaxis (MCP) protein family.</text>
</comment>
<accession>A0A7W9ZH50</accession>
<gene>
    <name evidence="7" type="ORF">FHS48_002580</name>
</gene>
<organism evidence="7 8">
    <name type="scientific">Novispirillum itersonii</name>
    <name type="common">Aquaspirillum itersonii</name>
    <dbReference type="NCBI Taxonomy" id="189"/>
    <lineage>
        <taxon>Bacteria</taxon>
        <taxon>Pseudomonadati</taxon>
        <taxon>Pseudomonadota</taxon>
        <taxon>Alphaproteobacteria</taxon>
        <taxon>Rhodospirillales</taxon>
        <taxon>Novispirillaceae</taxon>
        <taxon>Novispirillum</taxon>
    </lineage>
</organism>
<protein>
    <submittedName>
        <fullName evidence="7">Methyl-accepting chemotaxis protein</fullName>
    </submittedName>
</protein>
<evidence type="ECO:0000259" key="5">
    <source>
        <dbReference type="PROSITE" id="PS50111"/>
    </source>
</evidence>
<dbReference type="InterPro" id="IPR029151">
    <property type="entry name" value="Sensor-like_sf"/>
</dbReference>
<dbReference type="Pfam" id="PF14827">
    <property type="entry name" value="dCache_3"/>
    <property type="match status" value="1"/>
</dbReference>
<feature type="transmembrane region" description="Helical" evidence="4">
    <location>
        <begin position="290"/>
        <end position="312"/>
    </location>
</feature>
<dbReference type="GO" id="GO:0007165">
    <property type="term" value="P:signal transduction"/>
    <property type="evidence" value="ECO:0007669"/>
    <property type="project" value="UniProtKB-KW"/>
</dbReference>
<dbReference type="Gene3D" id="1.10.287.950">
    <property type="entry name" value="Methyl-accepting chemotaxis protein"/>
    <property type="match status" value="1"/>
</dbReference>
<dbReference type="GO" id="GO:0016020">
    <property type="term" value="C:membrane"/>
    <property type="evidence" value="ECO:0007669"/>
    <property type="project" value="InterPro"/>
</dbReference>
<evidence type="ECO:0000259" key="6">
    <source>
        <dbReference type="PROSITE" id="PS50885"/>
    </source>
</evidence>
<dbReference type="PANTHER" id="PTHR32089:SF112">
    <property type="entry name" value="LYSOZYME-LIKE PROTEIN-RELATED"/>
    <property type="match status" value="1"/>
</dbReference>
<dbReference type="SMART" id="SM00304">
    <property type="entry name" value="HAMP"/>
    <property type="match status" value="1"/>
</dbReference>
<sequence length="662" mass="68803">MPALAVRFAPSRSLAGRLSLSIALLVAVVSLVQSVVQGRLIEGVINRAEQETLAQAEASFHTTLGVHAREVRSVAETLGSLIRVRTALAGGDRPQMLQVLGPVFKSLQARTGISQMQVHTPDVHSFLRVNKPEQFGDDLSGFRHMLVQVNRDKVSLQGLEDGVSGLAVRGAVPVPGPDDRHAGSLEVGFLIEDAFLAGLRRDGVDFELYAPRKDGLRRLAASSAGLADSSADPALPAVLKDGTRRITLSAGDNGSHDVLLAPVSDYSGKIIAVLKVSADRARYAAEERDALMQAVLSFAVAALAGGCVAILLGRAMAAPILRLTGRLGGMAAGDLDGAVQDTNRRDEIGRAAVAVADLRGTLQADRDHQAERAAEQQDRLRHAAQIQAAIEAFEQAAAGSMDRVSAASAALRDTAGVMTGVAARTGTEAEAVSASVQEMSSRSAVISAAAEELCSSISGITTQIDASAEKAAGADAEAARAGTAAASLAGSVGRIGEVTGLISAIASQTNLLALNATIEAARAGDAGKGFAVVAGEVKALAAQTAEATLQINTHIHDVEGSTQEVLRTIDAVRQVIIESGEIARTVSQTMDEQTAATAEITRNITEASDRTADAARMMADVERAAVEARAAAETVETAARTMEEEAGVLRRLIQTFIGEVRR</sequence>
<evidence type="ECO:0000313" key="8">
    <source>
        <dbReference type="Proteomes" id="UP000544872"/>
    </source>
</evidence>
<dbReference type="Proteomes" id="UP000544872">
    <property type="component" value="Unassembled WGS sequence"/>
</dbReference>
<feature type="domain" description="Methyl-accepting transducer" evidence="5">
    <location>
        <begin position="400"/>
        <end position="643"/>
    </location>
</feature>
<dbReference type="SUPFAM" id="SSF58104">
    <property type="entry name" value="Methyl-accepting chemotaxis protein (MCP) signaling domain"/>
    <property type="match status" value="1"/>
</dbReference>
<dbReference type="RefSeq" id="WP_184263960.1">
    <property type="nucleotide sequence ID" value="NZ_JACIIX010000009.1"/>
</dbReference>
<keyword evidence="4" id="KW-0812">Transmembrane</keyword>